<protein>
    <recommendedName>
        <fullName evidence="9">Enkurin domain-containing protein</fullName>
    </recommendedName>
</protein>
<feature type="region of interest" description="Disordered" evidence="7">
    <location>
        <begin position="1"/>
        <end position="20"/>
    </location>
</feature>
<evidence type="ECO:0000256" key="2">
    <source>
        <dbReference type="ARBA" id="ARBA00004245"/>
    </source>
</evidence>
<evidence type="ECO:0000256" key="5">
    <source>
        <dbReference type="ARBA" id="ARBA00023273"/>
    </source>
</evidence>
<dbReference type="EMBL" id="CCKQ01012974">
    <property type="protein sequence ID" value="CDW84605.1"/>
    <property type="molecule type" value="Genomic_DNA"/>
</dbReference>
<keyword evidence="11" id="KW-1185">Reference proteome</keyword>
<keyword evidence="8" id="KW-0812">Transmembrane</keyword>
<evidence type="ECO:0000259" key="9">
    <source>
        <dbReference type="PROSITE" id="PS51665"/>
    </source>
</evidence>
<organism evidence="10 11">
    <name type="scientific">Stylonychia lemnae</name>
    <name type="common">Ciliate</name>
    <dbReference type="NCBI Taxonomy" id="5949"/>
    <lineage>
        <taxon>Eukaryota</taxon>
        <taxon>Sar</taxon>
        <taxon>Alveolata</taxon>
        <taxon>Ciliophora</taxon>
        <taxon>Intramacronucleata</taxon>
        <taxon>Spirotrichea</taxon>
        <taxon>Stichotrichia</taxon>
        <taxon>Sporadotrichida</taxon>
        <taxon>Oxytrichidae</taxon>
        <taxon>Stylonychinae</taxon>
        <taxon>Stylonychia</taxon>
    </lineage>
</organism>
<dbReference type="GO" id="GO:0005929">
    <property type="term" value="C:cilium"/>
    <property type="evidence" value="ECO:0007669"/>
    <property type="project" value="UniProtKB-SubCell"/>
</dbReference>
<evidence type="ECO:0000256" key="7">
    <source>
        <dbReference type="SAM" id="MobiDB-lite"/>
    </source>
</evidence>
<dbReference type="AlphaFoldDB" id="A0A078AQB8"/>
<gene>
    <name evidence="10" type="primary">Contig14503.g15451</name>
    <name evidence="10" type="ORF">STYLEM_13670</name>
</gene>
<dbReference type="PANTHER" id="PTHR21490:SF2">
    <property type="entry name" value="ENKURIN DOMAIN-CONTAINING PROTEIN 1"/>
    <property type="match status" value="1"/>
</dbReference>
<accession>A0A078AQB8</accession>
<feature type="transmembrane region" description="Helical" evidence="8">
    <location>
        <begin position="36"/>
        <end position="59"/>
    </location>
</feature>
<dbReference type="Proteomes" id="UP000039865">
    <property type="component" value="Unassembled WGS sequence"/>
</dbReference>
<dbReference type="Pfam" id="PF13864">
    <property type="entry name" value="Enkurin"/>
    <property type="match status" value="1"/>
</dbReference>
<dbReference type="PROSITE" id="PS51665">
    <property type="entry name" value="ENKURIN"/>
    <property type="match status" value="1"/>
</dbReference>
<sequence length="391" mass="45836">MRQKEMELQHKYDEERNRPQKQEWKMKKFLSVDSKISQIVIILALIQTIEAFSLIIHFADQKEFETSSKQSRQNVGGSILAGNQIAMAVNTPKIENYEIPKGKVYEHLYQSSSQPIQPKDYQQTPMNVPQSTKLGGQKAKQQFEESIFALAGNDQVFNSNRPNYQQQQQQNELLPQMMDMKQQYQNQSRQQNNINSYQDNSYNYNNNASQMGMNNYGGNNNNNQNSQKYLNQIINDSHSINSKPLSNQNDRRNYGKNYISENKNKVIHEQPKSKILDPNSNSPNLHKSFGKVPKYINRFQKQKEDEYYDRIREEEEARIPPGTRQMSEEERQRTLVELDQSKKEVNILLEKLPIGSNTLTMQRRKKELEEKLLRIDRAIETFSKKTVYIAL</sequence>
<evidence type="ECO:0000256" key="6">
    <source>
        <dbReference type="SAM" id="Coils"/>
    </source>
</evidence>
<feature type="domain" description="Enkurin" evidence="9">
    <location>
        <begin position="298"/>
        <end position="390"/>
    </location>
</feature>
<keyword evidence="3" id="KW-0963">Cytoplasm</keyword>
<evidence type="ECO:0000256" key="3">
    <source>
        <dbReference type="ARBA" id="ARBA00022490"/>
    </source>
</evidence>
<name>A0A078AQB8_STYLE</name>
<keyword evidence="8" id="KW-1133">Transmembrane helix</keyword>
<keyword evidence="4" id="KW-0206">Cytoskeleton</keyword>
<dbReference type="InParanoid" id="A0A078AQB8"/>
<evidence type="ECO:0000256" key="1">
    <source>
        <dbReference type="ARBA" id="ARBA00004138"/>
    </source>
</evidence>
<reference evidence="10 11" key="1">
    <citation type="submission" date="2014-06" db="EMBL/GenBank/DDBJ databases">
        <authorList>
            <person name="Swart Estienne"/>
        </authorList>
    </citation>
    <scope>NUCLEOTIDE SEQUENCE [LARGE SCALE GENOMIC DNA]</scope>
    <source>
        <strain evidence="10 11">130c</strain>
    </source>
</reference>
<proteinExistence type="predicted"/>
<dbReference type="InterPro" id="IPR027012">
    <property type="entry name" value="Enkurin_dom"/>
</dbReference>
<evidence type="ECO:0000256" key="8">
    <source>
        <dbReference type="SAM" id="Phobius"/>
    </source>
</evidence>
<dbReference type="GO" id="GO:0005881">
    <property type="term" value="C:cytoplasmic microtubule"/>
    <property type="evidence" value="ECO:0007669"/>
    <property type="project" value="TreeGrafter"/>
</dbReference>
<comment type="subcellular location">
    <subcellularLocation>
        <location evidence="1">Cell projection</location>
        <location evidence="1">Cilium</location>
    </subcellularLocation>
    <subcellularLocation>
        <location evidence="2">Cytoplasm</location>
        <location evidence="2">Cytoskeleton</location>
    </subcellularLocation>
</comment>
<evidence type="ECO:0000313" key="10">
    <source>
        <dbReference type="EMBL" id="CDW84605.1"/>
    </source>
</evidence>
<feature type="coiled-coil region" evidence="6">
    <location>
        <begin position="324"/>
        <end position="385"/>
    </location>
</feature>
<dbReference type="OrthoDB" id="431924at2759"/>
<dbReference type="InterPro" id="IPR052102">
    <property type="entry name" value="Enkurin_domain-protein"/>
</dbReference>
<evidence type="ECO:0000256" key="4">
    <source>
        <dbReference type="ARBA" id="ARBA00023212"/>
    </source>
</evidence>
<keyword evidence="6" id="KW-0175">Coiled coil</keyword>
<dbReference type="PANTHER" id="PTHR21490">
    <property type="entry name" value="ENKURIN-RELATED"/>
    <property type="match status" value="1"/>
</dbReference>
<evidence type="ECO:0000313" key="11">
    <source>
        <dbReference type="Proteomes" id="UP000039865"/>
    </source>
</evidence>
<keyword evidence="5" id="KW-0966">Cell projection</keyword>
<keyword evidence="8" id="KW-0472">Membrane</keyword>